<dbReference type="PANTHER" id="PTHR32039:SF7">
    <property type="entry name" value="COMPETENCE PROTEIN COMM"/>
    <property type="match status" value="1"/>
</dbReference>
<dbReference type="EMBL" id="JBHSXX010000001">
    <property type="protein sequence ID" value="MFC6869823.1"/>
    <property type="molecule type" value="Genomic_DNA"/>
</dbReference>
<dbReference type="PANTHER" id="PTHR32039">
    <property type="entry name" value="MAGNESIUM-CHELATASE SUBUNIT CHLI"/>
    <property type="match status" value="1"/>
</dbReference>
<dbReference type="InterPro" id="IPR020568">
    <property type="entry name" value="Ribosomal_Su5_D2-typ_SF"/>
</dbReference>
<sequence length="503" mass="52881">MPIARTWSIALFGVCGIPVEIEADIGVGLPGTTLVGLPDPGLREAKDRVRSAVRNSRCDWPNRKLTLGLSPANLPKVGSAYDLGIALAVLAAAGTVPEGKLAGTVLLGELSLDGRIRPVRGVLPSVLCARDHGLRRIVVPNDTLAEAGLVDGVEVLGAGSLAEVLAWCRGAVALRPAPEPRAHAAPTVADLADVTGQPEARWALEVAAAGGHHILFLGPSGTGKSMLARRLPGLLPPLSIDEALEVTAVHSVDGSLSPDAPLVRTPPFIAPHHSISIAALVGGGARLAAPGAISKAHRGVLFLDESCEFGANSLDSLRTALEEGEVRLARARGVVTYPARFQLVLATNPCPCASPTESDCTCSAMTRRRYLGKLSGPLLDRVDISVQMRPVTTMHAHLAERPESTATVRERVVAARGRARQRWAEHGWLTNADVPGPRLRTTAAPDRDATALLDRGLQRGFLTARGADKCLRLAWTLADLAGRSRPGVDEVAAAMDLRDRTAI</sequence>
<keyword evidence="4" id="KW-1185">Reference proteome</keyword>
<dbReference type="CDD" id="cd00009">
    <property type="entry name" value="AAA"/>
    <property type="match status" value="1"/>
</dbReference>
<reference evidence="4" key="1">
    <citation type="journal article" date="2019" name="Int. J. Syst. Evol. Microbiol.">
        <title>The Global Catalogue of Microorganisms (GCM) 10K type strain sequencing project: providing services to taxonomists for standard genome sequencing and annotation.</title>
        <authorList>
            <consortium name="The Broad Institute Genomics Platform"/>
            <consortium name="The Broad Institute Genome Sequencing Center for Infectious Disease"/>
            <person name="Wu L."/>
            <person name="Ma J."/>
        </authorList>
    </citation>
    <scope>NUCLEOTIDE SEQUENCE [LARGE SCALE GENOMIC DNA]</scope>
    <source>
        <strain evidence="4">KCTC 32255</strain>
    </source>
</reference>
<evidence type="ECO:0000313" key="3">
    <source>
        <dbReference type="EMBL" id="MFC6869823.1"/>
    </source>
</evidence>
<dbReference type="InterPro" id="IPR025158">
    <property type="entry name" value="Mg_chelat-rel_C"/>
</dbReference>
<protein>
    <submittedName>
        <fullName evidence="3">YifB family Mg chelatase-like AAA ATPase</fullName>
    </submittedName>
</protein>
<evidence type="ECO:0000256" key="1">
    <source>
        <dbReference type="ARBA" id="ARBA00006354"/>
    </source>
</evidence>
<dbReference type="InterPro" id="IPR000523">
    <property type="entry name" value="Mg_chelatse_chII-like_cat_dom"/>
</dbReference>
<dbReference type="SUPFAM" id="SSF54211">
    <property type="entry name" value="Ribosomal protein S5 domain 2-like"/>
    <property type="match status" value="1"/>
</dbReference>
<dbReference type="Pfam" id="PF01078">
    <property type="entry name" value="Mg_chelatase"/>
    <property type="match status" value="1"/>
</dbReference>
<dbReference type="InterPro" id="IPR003593">
    <property type="entry name" value="AAA+_ATPase"/>
</dbReference>
<dbReference type="InterPro" id="IPR045006">
    <property type="entry name" value="CHLI-like"/>
</dbReference>
<name>A0ABW2C5P3_9PSEU</name>
<dbReference type="SMART" id="SM00382">
    <property type="entry name" value="AAA"/>
    <property type="match status" value="1"/>
</dbReference>
<organism evidence="3 4">
    <name type="scientific">Haloechinothrix salitolerans</name>
    <dbReference type="NCBI Taxonomy" id="926830"/>
    <lineage>
        <taxon>Bacteria</taxon>
        <taxon>Bacillati</taxon>
        <taxon>Actinomycetota</taxon>
        <taxon>Actinomycetes</taxon>
        <taxon>Pseudonocardiales</taxon>
        <taxon>Pseudonocardiaceae</taxon>
        <taxon>Haloechinothrix</taxon>
    </lineage>
</organism>
<dbReference type="Gene3D" id="3.30.230.10">
    <property type="match status" value="1"/>
</dbReference>
<comment type="caution">
    <text evidence="3">The sequence shown here is derived from an EMBL/GenBank/DDBJ whole genome shotgun (WGS) entry which is preliminary data.</text>
</comment>
<dbReference type="RefSeq" id="WP_345400979.1">
    <property type="nucleotide sequence ID" value="NZ_BAABLA010000103.1"/>
</dbReference>
<accession>A0ABW2C5P3</accession>
<gene>
    <name evidence="3" type="ORF">ACFQGD_22020</name>
</gene>
<evidence type="ECO:0000313" key="4">
    <source>
        <dbReference type="Proteomes" id="UP001596337"/>
    </source>
</evidence>
<dbReference type="InterPro" id="IPR027417">
    <property type="entry name" value="P-loop_NTPase"/>
</dbReference>
<dbReference type="Proteomes" id="UP001596337">
    <property type="component" value="Unassembled WGS sequence"/>
</dbReference>
<dbReference type="NCBIfam" id="TIGR00368">
    <property type="entry name" value="YifB family Mg chelatase-like AAA ATPase"/>
    <property type="match status" value="1"/>
</dbReference>
<feature type="domain" description="AAA+ ATPase" evidence="2">
    <location>
        <begin position="210"/>
        <end position="392"/>
    </location>
</feature>
<dbReference type="SUPFAM" id="SSF52540">
    <property type="entry name" value="P-loop containing nucleoside triphosphate hydrolases"/>
    <property type="match status" value="1"/>
</dbReference>
<evidence type="ECO:0000259" key="2">
    <source>
        <dbReference type="SMART" id="SM00382"/>
    </source>
</evidence>
<dbReference type="Pfam" id="PF13541">
    <property type="entry name" value="ChlI"/>
    <property type="match status" value="1"/>
</dbReference>
<comment type="similarity">
    <text evidence="1">Belongs to the Mg-chelatase subunits D/I family. ComM subfamily.</text>
</comment>
<dbReference type="Gene3D" id="3.40.50.300">
    <property type="entry name" value="P-loop containing nucleotide triphosphate hydrolases"/>
    <property type="match status" value="1"/>
</dbReference>
<dbReference type="InterPro" id="IPR004482">
    <property type="entry name" value="Mg_chelat-rel"/>
</dbReference>
<dbReference type="Pfam" id="PF13335">
    <property type="entry name" value="Mg_chelatase_C"/>
    <property type="match status" value="1"/>
</dbReference>
<dbReference type="InterPro" id="IPR014721">
    <property type="entry name" value="Ribsml_uS5_D2-typ_fold_subgr"/>
</dbReference>
<proteinExistence type="inferred from homology"/>